<name>A0AAV3RLT5_LITER</name>
<evidence type="ECO:0000313" key="3">
    <source>
        <dbReference type="Proteomes" id="UP001454036"/>
    </source>
</evidence>
<comment type="caution">
    <text evidence="2">The sequence shown here is derived from an EMBL/GenBank/DDBJ whole genome shotgun (WGS) entry which is preliminary data.</text>
</comment>
<dbReference type="Proteomes" id="UP001454036">
    <property type="component" value="Unassembled WGS sequence"/>
</dbReference>
<dbReference type="Pfam" id="PF05634">
    <property type="entry name" value="APO_RNA-bind"/>
    <property type="match status" value="1"/>
</dbReference>
<gene>
    <name evidence="2" type="ORF">LIER_29172</name>
</gene>
<dbReference type="InterPro" id="IPR023342">
    <property type="entry name" value="APO_dom"/>
</dbReference>
<proteinExistence type="predicted"/>
<keyword evidence="3" id="KW-1185">Reference proteome</keyword>
<dbReference type="GO" id="GO:0003723">
    <property type="term" value="F:RNA binding"/>
    <property type="evidence" value="ECO:0007669"/>
    <property type="project" value="InterPro"/>
</dbReference>
<evidence type="ECO:0000313" key="2">
    <source>
        <dbReference type="EMBL" id="GAA0176120.1"/>
    </source>
</evidence>
<organism evidence="2 3">
    <name type="scientific">Lithospermum erythrorhizon</name>
    <name type="common">Purple gromwell</name>
    <name type="synonym">Lithospermum officinale var. erythrorhizon</name>
    <dbReference type="NCBI Taxonomy" id="34254"/>
    <lineage>
        <taxon>Eukaryota</taxon>
        <taxon>Viridiplantae</taxon>
        <taxon>Streptophyta</taxon>
        <taxon>Embryophyta</taxon>
        <taxon>Tracheophyta</taxon>
        <taxon>Spermatophyta</taxon>
        <taxon>Magnoliopsida</taxon>
        <taxon>eudicotyledons</taxon>
        <taxon>Gunneridae</taxon>
        <taxon>Pentapetalae</taxon>
        <taxon>asterids</taxon>
        <taxon>lamiids</taxon>
        <taxon>Boraginales</taxon>
        <taxon>Boraginaceae</taxon>
        <taxon>Boraginoideae</taxon>
        <taxon>Lithospermeae</taxon>
        <taxon>Lithospermum</taxon>
    </lineage>
</organism>
<feature type="domain" description="APO" evidence="1">
    <location>
        <begin position="18"/>
        <end position="92"/>
    </location>
</feature>
<dbReference type="EMBL" id="BAABME010009956">
    <property type="protein sequence ID" value="GAA0176120.1"/>
    <property type="molecule type" value="Genomic_DNA"/>
</dbReference>
<sequence length="100" mass="11386">MQLFSDFSFFALNVTLEQLALFATHGLDAWEKLRSGGTKLMQKYPVQICGYCPEVQVGPKGHRMRDGQHGWQKATIDDLVPPVYVYHIRDRCTNICTPLS</sequence>
<evidence type="ECO:0000259" key="1">
    <source>
        <dbReference type="Pfam" id="PF05634"/>
    </source>
</evidence>
<accession>A0AAV3RLT5</accession>
<dbReference type="AlphaFoldDB" id="A0AAV3RLT5"/>
<reference evidence="2 3" key="1">
    <citation type="submission" date="2024-01" db="EMBL/GenBank/DDBJ databases">
        <title>The complete chloroplast genome sequence of Lithospermum erythrorhizon: insights into the phylogenetic relationship among Boraginaceae species and the maternal lineages of purple gromwells.</title>
        <authorList>
            <person name="Okada T."/>
            <person name="Watanabe K."/>
        </authorList>
    </citation>
    <scope>NUCLEOTIDE SEQUENCE [LARGE SCALE GENOMIC DNA]</scope>
</reference>
<protein>
    <recommendedName>
        <fullName evidence="1">APO domain-containing protein</fullName>
    </recommendedName>
</protein>